<dbReference type="Gene3D" id="1.10.287.110">
    <property type="entry name" value="DnaJ domain"/>
    <property type="match status" value="1"/>
</dbReference>
<dbReference type="InterPro" id="IPR056988">
    <property type="entry name" value="Zn_ribbon_pln"/>
</dbReference>
<dbReference type="SMART" id="SM00271">
    <property type="entry name" value="DnaJ"/>
    <property type="match status" value="1"/>
</dbReference>
<feature type="compositionally biased region" description="Low complexity" evidence="1">
    <location>
        <begin position="177"/>
        <end position="215"/>
    </location>
</feature>
<dbReference type="PROSITE" id="PS50076">
    <property type="entry name" value="DNAJ_2"/>
    <property type="match status" value="1"/>
</dbReference>
<dbReference type="InParanoid" id="A0A068USH4"/>
<gene>
    <name evidence="3" type="ORF">GSCOC_T00033785001</name>
</gene>
<feature type="region of interest" description="Disordered" evidence="1">
    <location>
        <begin position="149"/>
        <end position="225"/>
    </location>
</feature>
<dbReference type="PANTHER" id="PTHR45496">
    <property type="entry name" value="CHAPERONE DNAJ-DOMAIN SUPERFAMILY PROTEIN"/>
    <property type="match status" value="1"/>
</dbReference>
<keyword evidence="4" id="KW-1185">Reference proteome</keyword>
<evidence type="ECO:0000256" key="1">
    <source>
        <dbReference type="SAM" id="MobiDB-lite"/>
    </source>
</evidence>
<dbReference type="AlphaFoldDB" id="A0A068USH4"/>
<feature type="domain" description="J" evidence="2">
    <location>
        <begin position="70"/>
        <end position="135"/>
    </location>
</feature>
<organism evidence="3 4">
    <name type="scientific">Coffea canephora</name>
    <name type="common">Robusta coffee</name>
    <dbReference type="NCBI Taxonomy" id="49390"/>
    <lineage>
        <taxon>Eukaryota</taxon>
        <taxon>Viridiplantae</taxon>
        <taxon>Streptophyta</taxon>
        <taxon>Embryophyta</taxon>
        <taxon>Tracheophyta</taxon>
        <taxon>Spermatophyta</taxon>
        <taxon>Magnoliopsida</taxon>
        <taxon>eudicotyledons</taxon>
        <taxon>Gunneridae</taxon>
        <taxon>Pentapetalae</taxon>
        <taxon>asterids</taxon>
        <taxon>lamiids</taxon>
        <taxon>Gentianales</taxon>
        <taxon>Rubiaceae</taxon>
        <taxon>Ixoroideae</taxon>
        <taxon>Gardenieae complex</taxon>
        <taxon>Bertiereae - Coffeeae clade</taxon>
        <taxon>Coffeeae</taxon>
        <taxon>Coffea</taxon>
    </lineage>
</organism>
<dbReference type="Pfam" id="PF00226">
    <property type="entry name" value="DnaJ"/>
    <property type="match status" value="1"/>
</dbReference>
<name>A0A068USH4_COFCA</name>
<dbReference type="SUPFAM" id="SSF46565">
    <property type="entry name" value="Chaperone J-domain"/>
    <property type="match status" value="1"/>
</dbReference>
<dbReference type="InterPro" id="IPR053052">
    <property type="entry name" value="Imprinting_Balance_Reg"/>
</dbReference>
<feature type="region of interest" description="Disordered" evidence="1">
    <location>
        <begin position="321"/>
        <end position="369"/>
    </location>
</feature>
<sequence>MEHHTTTTRAEAERLLGIAEKLLRNRDFAGCKEFAVLAQETEPLVDGSEQILAVAQVLLASEKRIGQHNDWYSILQLPNRTDDSDLVRKQYRRFALLLHPDKNKFEFAESAFRLVADAWNVLSDPVQKSAYDKELSFFTKIDLAAMKRQKDLQQRQQQRQHKDDVSNQKLPVRRSSRGNNTANNASGAGNNASNVNSSTPNTARASGRRSNLSNSGSGGGGAMRGQRGATTTFWTVCPYCYNLYEYPRLYEGCCLRCENCERAFTGMEISAMPPTVPGKEAYYCCWGFFPMGFASGDLDGGKGVDASGFPNWMPPMFPGNEENNNRNVGGNAGVGMESGRKEQKTAKVARVSNPSAKKRGRPRKNVINV</sequence>
<evidence type="ECO:0000313" key="3">
    <source>
        <dbReference type="EMBL" id="CDP11500.1"/>
    </source>
</evidence>
<dbReference type="PANTHER" id="PTHR45496:SF1">
    <property type="entry name" value="CHAPERONE DNAJ-DOMAIN SUPERFAMILY PROTEIN"/>
    <property type="match status" value="1"/>
</dbReference>
<dbReference type="Proteomes" id="UP000295252">
    <property type="component" value="Chromosome II"/>
</dbReference>
<dbReference type="PRINTS" id="PR00625">
    <property type="entry name" value="JDOMAIN"/>
</dbReference>
<dbReference type="Pfam" id="PF23551">
    <property type="entry name" value="Zn_ribbon_20"/>
    <property type="match status" value="1"/>
</dbReference>
<dbReference type="PhylomeDB" id="A0A068USH4"/>
<proteinExistence type="predicted"/>
<evidence type="ECO:0000259" key="2">
    <source>
        <dbReference type="PROSITE" id="PS50076"/>
    </source>
</evidence>
<feature type="compositionally biased region" description="Basic residues" evidence="1">
    <location>
        <begin position="356"/>
        <end position="369"/>
    </location>
</feature>
<accession>A0A068USH4</accession>
<dbReference type="InterPro" id="IPR018253">
    <property type="entry name" value="DnaJ_domain_CS"/>
</dbReference>
<dbReference type="PROSITE" id="PS00636">
    <property type="entry name" value="DNAJ_1"/>
    <property type="match status" value="1"/>
</dbReference>
<evidence type="ECO:0000313" key="4">
    <source>
        <dbReference type="Proteomes" id="UP000295252"/>
    </source>
</evidence>
<dbReference type="OrthoDB" id="10250354at2759"/>
<protein>
    <recommendedName>
        <fullName evidence="2">J domain-containing protein</fullName>
    </recommendedName>
</protein>
<dbReference type="Gramene" id="CDP11500">
    <property type="protein sequence ID" value="CDP11500"/>
    <property type="gene ID" value="GSCOC_T00033785001"/>
</dbReference>
<reference evidence="4" key="1">
    <citation type="journal article" date="2014" name="Science">
        <title>The coffee genome provides insight into the convergent evolution of caffeine biosynthesis.</title>
        <authorList>
            <person name="Denoeud F."/>
            <person name="Carretero-Paulet L."/>
            <person name="Dereeper A."/>
            <person name="Droc G."/>
            <person name="Guyot R."/>
            <person name="Pietrella M."/>
            <person name="Zheng C."/>
            <person name="Alberti A."/>
            <person name="Anthony F."/>
            <person name="Aprea G."/>
            <person name="Aury J.M."/>
            <person name="Bento P."/>
            <person name="Bernard M."/>
            <person name="Bocs S."/>
            <person name="Campa C."/>
            <person name="Cenci A."/>
            <person name="Combes M.C."/>
            <person name="Crouzillat D."/>
            <person name="Da Silva C."/>
            <person name="Daddiego L."/>
            <person name="De Bellis F."/>
            <person name="Dussert S."/>
            <person name="Garsmeur O."/>
            <person name="Gayraud T."/>
            <person name="Guignon V."/>
            <person name="Jahn K."/>
            <person name="Jamilloux V."/>
            <person name="Joet T."/>
            <person name="Labadie K."/>
            <person name="Lan T."/>
            <person name="Leclercq J."/>
            <person name="Lepelley M."/>
            <person name="Leroy T."/>
            <person name="Li L.T."/>
            <person name="Librado P."/>
            <person name="Lopez L."/>
            <person name="Munoz A."/>
            <person name="Noel B."/>
            <person name="Pallavicini A."/>
            <person name="Perrotta G."/>
            <person name="Poncet V."/>
            <person name="Pot D."/>
            <person name="Priyono X."/>
            <person name="Rigoreau M."/>
            <person name="Rouard M."/>
            <person name="Rozas J."/>
            <person name="Tranchant-Dubreuil C."/>
            <person name="VanBuren R."/>
            <person name="Zhang Q."/>
            <person name="Andrade A.C."/>
            <person name="Argout X."/>
            <person name="Bertrand B."/>
            <person name="de Kochko A."/>
            <person name="Graziosi G."/>
            <person name="Henry R.J."/>
            <person name="Jayarama X."/>
            <person name="Ming R."/>
            <person name="Nagai C."/>
            <person name="Rounsley S."/>
            <person name="Sankoff D."/>
            <person name="Giuliano G."/>
            <person name="Albert V.A."/>
            <person name="Wincker P."/>
            <person name="Lashermes P."/>
        </authorList>
    </citation>
    <scope>NUCLEOTIDE SEQUENCE [LARGE SCALE GENOMIC DNA]</scope>
    <source>
        <strain evidence="4">cv. DH200-94</strain>
    </source>
</reference>
<dbReference type="InterPro" id="IPR036869">
    <property type="entry name" value="J_dom_sf"/>
</dbReference>
<dbReference type="EMBL" id="HG739139">
    <property type="protein sequence ID" value="CDP11500.1"/>
    <property type="molecule type" value="Genomic_DNA"/>
</dbReference>
<dbReference type="STRING" id="49390.A0A068USH4"/>
<dbReference type="InterPro" id="IPR001623">
    <property type="entry name" value="DnaJ_domain"/>
</dbReference>
<dbReference type="OMA" id="QEAYYCN"/>
<dbReference type="CDD" id="cd06257">
    <property type="entry name" value="DnaJ"/>
    <property type="match status" value="1"/>
</dbReference>
<dbReference type="GO" id="GO:0001228">
    <property type="term" value="F:DNA-binding transcription activator activity, RNA polymerase II-specific"/>
    <property type="evidence" value="ECO:0007669"/>
    <property type="project" value="EnsemblPlants"/>
</dbReference>
<dbReference type="FunCoup" id="A0A068USH4">
    <property type="interactions" value="1340"/>
</dbReference>